<sequence>MATFEAMREVERYQLKIAEKHYTNKNYKVALAEYEKFLTLYETSPGAPYAQLMWSHTMVHLKKPQTALREGFQSVIDYWPESHEATVAAYCIGDAYRKMGEVKKAQDSFEFIIKEYPSTLLALRSKQDLLHYAKLHEDQDKIIEILKDLTFKTERTEQTNGACVQASEELARKYFFRQEFEEGRKALATSYKDGKLIEVVHQMTVQTMQHLLKDEKTKAAALKLGDQLIASVRRDAAEDPEHAKGHLYRVAALHAMLGRPSDVWKLYKEVEEKFGRDDDLRGRMAEWNLARDKRDEARRLFAEFDNVVVGQERIAGMFKEEGKFKEAIAVYVKLLDLNGDGAAGYQWAIGGCYESMSDWRNAIGMYRQIDDFPKTHFAMASCHRKLGEQQEAILLYNQCKVVDNAAPRASIEIGFTYEEAEEPKNAIRTFQLTCKRYPKSGEAARAHAHLQNKYNINVTLGGAEDE</sequence>
<protein>
    <recommendedName>
        <fullName evidence="5">Outer membrane lipoprotein BamD-like domain-containing protein</fullName>
    </recommendedName>
</protein>
<name>A0ABN6H809_9BACT</name>
<keyword evidence="7" id="KW-1185">Reference proteome</keyword>
<gene>
    <name evidence="6" type="ORF">HAHE_31810</name>
</gene>
<dbReference type="InterPro" id="IPR051012">
    <property type="entry name" value="CellSynth/LPSAsmb/PSIAsmb"/>
</dbReference>
<keyword evidence="2" id="KW-0677">Repeat</keyword>
<dbReference type="Pfam" id="PF13525">
    <property type="entry name" value="YfiO"/>
    <property type="match status" value="1"/>
</dbReference>
<dbReference type="PANTHER" id="PTHR45586">
    <property type="entry name" value="TPR REPEAT-CONTAINING PROTEIN PA4667"/>
    <property type="match status" value="1"/>
</dbReference>
<dbReference type="InterPro" id="IPR019734">
    <property type="entry name" value="TPR_rpt"/>
</dbReference>
<evidence type="ECO:0000256" key="2">
    <source>
        <dbReference type="ARBA" id="ARBA00022737"/>
    </source>
</evidence>
<dbReference type="PROSITE" id="PS50005">
    <property type="entry name" value="TPR"/>
    <property type="match status" value="1"/>
</dbReference>
<evidence type="ECO:0000313" key="7">
    <source>
        <dbReference type="Proteomes" id="UP001374893"/>
    </source>
</evidence>
<dbReference type="InterPro" id="IPR011990">
    <property type="entry name" value="TPR-like_helical_dom_sf"/>
</dbReference>
<evidence type="ECO:0000256" key="1">
    <source>
        <dbReference type="ARBA" id="ARBA00022729"/>
    </source>
</evidence>
<dbReference type="Pfam" id="PF13174">
    <property type="entry name" value="TPR_6"/>
    <property type="match status" value="1"/>
</dbReference>
<keyword evidence="1" id="KW-0732">Signal</keyword>
<evidence type="ECO:0000313" key="6">
    <source>
        <dbReference type="EMBL" id="BCX49273.1"/>
    </source>
</evidence>
<keyword evidence="3 4" id="KW-0802">TPR repeat</keyword>
<accession>A0ABN6H809</accession>
<dbReference type="SMART" id="SM00028">
    <property type="entry name" value="TPR"/>
    <property type="match status" value="5"/>
</dbReference>
<dbReference type="PANTHER" id="PTHR45586:SF1">
    <property type="entry name" value="LIPOPOLYSACCHARIDE ASSEMBLY PROTEIN B"/>
    <property type="match status" value="1"/>
</dbReference>
<evidence type="ECO:0000256" key="4">
    <source>
        <dbReference type="PROSITE-ProRule" id="PRU00339"/>
    </source>
</evidence>
<evidence type="ECO:0000259" key="5">
    <source>
        <dbReference type="Pfam" id="PF13525"/>
    </source>
</evidence>
<dbReference type="Proteomes" id="UP001374893">
    <property type="component" value="Chromosome"/>
</dbReference>
<evidence type="ECO:0000256" key="3">
    <source>
        <dbReference type="ARBA" id="ARBA00022803"/>
    </source>
</evidence>
<dbReference type="Gene3D" id="1.25.40.10">
    <property type="entry name" value="Tetratricopeptide repeat domain"/>
    <property type="match status" value="3"/>
</dbReference>
<dbReference type="InterPro" id="IPR039565">
    <property type="entry name" value="BamD-like"/>
</dbReference>
<feature type="domain" description="Outer membrane lipoprotein BamD-like" evidence="5">
    <location>
        <begin position="9"/>
        <end position="122"/>
    </location>
</feature>
<proteinExistence type="predicted"/>
<dbReference type="SUPFAM" id="SSF48452">
    <property type="entry name" value="TPR-like"/>
    <property type="match status" value="2"/>
</dbReference>
<reference evidence="6 7" key="1">
    <citation type="submission" date="2021-06" db="EMBL/GenBank/DDBJ databases">
        <title>Complete genome of Haloferula helveola possessing various polysaccharide degrading enzymes.</title>
        <authorList>
            <person name="Takami H."/>
            <person name="Huang C."/>
            <person name="Hamasaki K."/>
        </authorList>
    </citation>
    <scope>NUCLEOTIDE SEQUENCE [LARGE SCALE GENOMIC DNA]</scope>
    <source>
        <strain evidence="6 7">CN-1</strain>
    </source>
</reference>
<dbReference type="EMBL" id="AP024702">
    <property type="protein sequence ID" value="BCX49273.1"/>
    <property type="molecule type" value="Genomic_DNA"/>
</dbReference>
<organism evidence="6 7">
    <name type="scientific">Haloferula helveola</name>
    <dbReference type="NCBI Taxonomy" id="490095"/>
    <lineage>
        <taxon>Bacteria</taxon>
        <taxon>Pseudomonadati</taxon>
        <taxon>Verrucomicrobiota</taxon>
        <taxon>Verrucomicrobiia</taxon>
        <taxon>Verrucomicrobiales</taxon>
        <taxon>Verrucomicrobiaceae</taxon>
        <taxon>Haloferula</taxon>
    </lineage>
</organism>
<feature type="repeat" description="TPR" evidence="4">
    <location>
        <begin position="86"/>
        <end position="119"/>
    </location>
</feature>